<dbReference type="AlphaFoldDB" id="A0A075GMX4"/>
<dbReference type="InterPro" id="IPR027510">
    <property type="entry name" value="HMPDK_MptE"/>
</dbReference>
<dbReference type="EMBL" id="KF900737">
    <property type="protein sequence ID" value="AIF05371.1"/>
    <property type="molecule type" value="Genomic_DNA"/>
</dbReference>
<dbReference type="PANTHER" id="PTHR39648:SF1">
    <property type="entry name" value="6-HYDROXYMETHYL-7,8-DIHYDROPTERIN PYROPHOSPHOKINASE"/>
    <property type="match status" value="1"/>
</dbReference>
<reference evidence="1" key="1">
    <citation type="journal article" date="2014" name="Genome Biol. Evol.">
        <title>Pangenome evidence for extensive interdomain horizontal transfer affecting lineage core and shell genes in uncultured planktonic thaumarchaeota and euryarchaeota.</title>
        <authorList>
            <person name="Deschamps P."/>
            <person name="Zivanovic Y."/>
            <person name="Moreira D."/>
            <person name="Rodriguez-Valera F."/>
            <person name="Lopez-Garcia P."/>
        </authorList>
    </citation>
    <scope>NUCLEOTIDE SEQUENCE</scope>
</reference>
<protein>
    <submittedName>
        <fullName evidence="1">Putative Rossmann fold-containing protein</fullName>
    </submittedName>
</protein>
<name>A0A075GMX4_9EURY</name>
<proteinExistence type="predicted"/>
<organism evidence="1">
    <name type="scientific">uncultured marine group II/III euryarchaeote KM3_182_B06</name>
    <dbReference type="NCBI Taxonomy" id="1457946"/>
    <lineage>
        <taxon>Archaea</taxon>
        <taxon>Methanobacteriati</taxon>
        <taxon>Methanobacteriota</taxon>
        <taxon>environmental samples</taxon>
    </lineage>
</organism>
<dbReference type="PANTHER" id="PTHR39648">
    <property type="entry name" value="6-HYDROXYMETHYL-7,8-DIHYDROPTERIN PYROPHOSPHOKINASE"/>
    <property type="match status" value="1"/>
</dbReference>
<dbReference type="GO" id="GO:0003848">
    <property type="term" value="F:2-amino-4-hydroxy-6-hydroxymethyldihydropteridine diphosphokinase activity"/>
    <property type="evidence" value="ECO:0007669"/>
    <property type="project" value="InterPro"/>
</dbReference>
<sequence length="250" mass="27161">MATSGSADSPVVLAPDVRAALISIQDQFRSDFGWDCSDDRRSALRLQQACGSHALFISTSELSARAIQASSIRILGAAVEVDEVLSDIKEGCLLMAADGAVGVLRKLPDSTREESWQRLLSVVSDADGDFPDLLEAAHRNIPFVLHAHGDNEGQWRALLDSFGHSGVKPPLMLTHQTPEHIEGMYNPGGFTDGDRAVCLLLSLGVSPSSIELVGFRDDTIGRWTGSTDPIRKMRKLAWMARILRIAGVWQ</sequence>
<evidence type="ECO:0000313" key="1">
    <source>
        <dbReference type="EMBL" id="AIF05371.1"/>
    </source>
</evidence>
<accession>A0A075GMX4</accession>
<dbReference type="GO" id="GO:0005524">
    <property type="term" value="F:ATP binding"/>
    <property type="evidence" value="ECO:0007669"/>
    <property type="project" value="InterPro"/>
</dbReference>